<evidence type="ECO:0000313" key="14">
    <source>
        <dbReference type="EMBL" id="CAH2072356.1"/>
    </source>
</evidence>
<feature type="transmembrane region" description="Helical" evidence="11">
    <location>
        <begin position="666"/>
        <end position="687"/>
    </location>
</feature>
<keyword evidence="15" id="KW-1185">Reference proteome</keyword>
<keyword evidence="3" id="KW-0813">Transport</keyword>
<keyword evidence="6" id="KW-0406">Ion transport</keyword>
<organism evidence="14 15">
    <name type="scientific">Thlaspi arvense</name>
    <name type="common">Field penny-cress</name>
    <dbReference type="NCBI Taxonomy" id="13288"/>
    <lineage>
        <taxon>Eukaryota</taxon>
        <taxon>Viridiplantae</taxon>
        <taxon>Streptophyta</taxon>
        <taxon>Embryophyta</taxon>
        <taxon>Tracheophyta</taxon>
        <taxon>Spermatophyta</taxon>
        <taxon>Magnoliopsida</taxon>
        <taxon>eudicotyledons</taxon>
        <taxon>Gunneridae</taxon>
        <taxon>Pentapetalae</taxon>
        <taxon>rosids</taxon>
        <taxon>malvids</taxon>
        <taxon>Brassicales</taxon>
        <taxon>Brassicaceae</taxon>
        <taxon>Thlaspideae</taxon>
        <taxon>Thlaspi</taxon>
    </lineage>
</organism>
<dbReference type="InterPro" id="IPR023408">
    <property type="entry name" value="MscS_beta-dom_sf"/>
</dbReference>
<evidence type="ECO:0000256" key="5">
    <source>
        <dbReference type="ARBA" id="ARBA00022989"/>
    </source>
</evidence>
<dbReference type="Gene3D" id="2.30.30.60">
    <property type="match status" value="1"/>
</dbReference>
<dbReference type="FunFam" id="2.30.30.60:FF:000003">
    <property type="entry name" value="Predicted mechanosensitive ion channel"/>
    <property type="match status" value="1"/>
</dbReference>
<dbReference type="EMBL" id="OU466862">
    <property type="protein sequence ID" value="CAH2072356.1"/>
    <property type="molecule type" value="Genomic_DNA"/>
</dbReference>
<feature type="compositionally biased region" description="Polar residues" evidence="10">
    <location>
        <begin position="196"/>
        <end position="211"/>
    </location>
</feature>
<keyword evidence="4 11" id="KW-0812">Transmembrane</keyword>
<evidence type="ECO:0000313" key="15">
    <source>
        <dbReference type="Proteomes" id="UP000836841"/>
    </source>
</evidence>
<comment type="similarity">
    <text evidence="2 9">Belongs to the MscS (TC 1.A.23) family.</text>
</comment>
<proteinExistence type="inferred from homology"/>
<feature type="domain" description="Mechanosensitive ion channel MscS" evidence="12">
    <location>
        <begin position="684"/>
        <end position="748"/>
    </location>
</feature>
<keyword evidence="7 9" id="KW-0472">Membrane</keyword>
<dbReference type="GO" id="GO:0005886">
    <property type="term" value="C:plasma membrane"/>
    <property type="evidence" value="ECO:0007669"/>
    <property type="project" value="UniProtKB-UniRule"/>
</dbReference>
<dbReference type="PANTHER" id="PTHR31618:SF17">
    <property type="entry name" value="MECHANOSENSITIVE ION CHANNEL PROTEIN 9"/>
    <property type="match status" value="1"/>
</dbReference>
<dbReference type="PANTHER" id="PTHR31618">
    <property type="entry name" value="MECHANOSENSITIVE ION CHANNEL PROTEIN 5"/>
    <property type="match status" value="1"/>
</dbReference>
<evidence type="ECO:0000256" key="6">
    <source>
        <dbReference type="ARBA" id="ARBA00023065"/>
    </source>
</evidence>
<evidence type="ECO:0000256" key="4">
    <source>
        <dbReference type="ARBA" id="ARBA00022692"/>
    </source>
</evidence>
<evidence type="ECO:0000256" key="11">
    <source>
        <dbReference type="SAM" id="Phobius"/>
    </source>
</evidence>
<evidence type="ECO:0000259" key="13">
    <source>
        <dbReference type="Pfam" id="PF25886"/>
    </source>
</evidence>
<feature type="transmembrane region" description="Helical" evidence="11">
    <location>
        <begin position="21"/>
        <end position="41"/>
    </location>
</feature>
<dbReference type="AlphaFoldDB" id="A0AAU9SSW0"/>
<feature type="transmembrane region" description="Helical" evidence="11">
    <location>
        <begin position="640"/>
        <end position="660"/>
    </location>
</feature>
<feature type="domain" description="Mechanosensitive ion channel protein Msy1/2-like transmembrane" evidence="13">
    <location>
        <begin position="296"/>
        <end position="439"/>
    </location>
</feature>
<dbReference type="Pfam" id="PF00924">
    <property type="entry name" value="MS_channel_2nd"/>
    <property type="match status" value="1"/>
</dbReference>
<feature type="region of interest" description="Disordered" evidence="10">
    <location>
        <begin position="123"/>
        <end position="211"/>
    </location>
</feature>
<keyword evidence="8" id="KW-0407">Ion channel</keyword>
<accession>A0AAU9SSW0</accession>
<evidence type="ECO:0000256" key="10">
    <source>
        <dbReference type="SAM" id="MobiDB-lite"/>
    </source>
</evidence>
<name>A0AAU9SSW0_THLAR</name>
<dbReference type="GO" id="GO:0008381">
    <property type="term" value="F:mechanosensitive monoatomic ion channel activity"/>
    <property type="evidence" value="ECO:0007669"/>
    <property type="project" value="TreeGrafter"/>
</dbReference>
<dbReference type="GO" id="GO:0006820">
    <property type="term" value="P:monoatomic anion transport"/>
    <property type="evidence" value="ECO:0007669"/>
    <property type="project" value="TreeGrafter"/>
</dbReference>
<evidence type="ECO:0000256" key="2">
    <source>
        <dbReference type="ARBA" id="ARBA00008017"/>
    </source>
</evidence>
<dbReference type="PIRSF" id="PIRSF017209">
    <property type="entry name" value="Memb_At2g17000_prd"/>
    <property type="match status" value="1"/>
</dbReference>
<feature type="compositionally biased region" description="Low complexity" evidence="10">
    <location>
        <begin position="141"/>
        <end position="151"/>
    </location>
</feature>
<dbReference type="Proteomes" id="UP000836841">
    <property type="component" value="Chromosome 6"/>
</dbReference>
<evidence type="ECO:0000256" key="3">
    <source>
        <dbReference type="ARBA" id="ARBA00022448"/>
    </source>
</evidence>
<evidence type="ECO:0000256" key="1">
    <source>
        <dbReference type="ARBA" id="ARBA00004127"/>
    </source>
</evidence>
<reference evidence="14 15" key="1">
    <citation type="submission" date="2022-03" db="EMBL/GenBank/DDBJ databases">
        <authorList>
            <person name="Nunn A."/>
            <person name="Chopra R."/>
            <person name="Nunn A."/>
            <person name="Contreras Garrido A."/>
        </authorList>
    </citation>
    <scope>NUCLEOTIDE SEQUENCE [LARGE SCALE GENOMIC DNA]</scope>
</reference>
<dbReference type="Pfam" id="PF25886">
    <property type="entry name" value="Msy1"/>
    <property type="match status" value="1"/>
</dbReference>
<comment type="subcellular location">
    <subcellularLocation>
        <location evidence="1">Endomembrane system</location>
        <topology evidence="1">Multi-pass membrane protein</topology>
    </subcellularLocation>
    <subcellularLocation>
        <location evidence="9">Membrane</location>
    </subcellularLocation>
</comment>
<dbReference type="InterPro" id="IPR006685">
    <property type="entry name" value="MscS_channel_2nd"/>
</dbReference>
<feature type="transmembrane region" description="Helical" evidence="11">
    <location>
        <begin position="47"/>
        <end position="69"/>
    </location>
</feature>
<feature type="region of interest" description="Disordered" evidence="10">
    <location>
        <begin position="243"/>
        <end position="267"/>
    </location>
</feature>
<protein>
    <recommendedName>
        <fullName evidence="9">Mechanosensitive ion channel protein</fullName>
    </recommendedName>
</protein>
<evidence type="ECO:0000256" key="8">
    <source>
        <dbReference type="ARBA" id="ARBA00023303"/>
    </source>
</evidence>
<feature type="transmembrane region" description="Helical" evidence="11">
    <location>
        <begin position="410"/>
        <end position="432"/>
    </location>
</feature>
<dbReference type="InterPro" id="IPR058650">
    <property type="entry name" value="Msy1/2-like"/>
</dbReference>
<sequence length="858" mass="96766">MYLNWSLYFATQGLKFQDHSLLRLSVSFHQLISLVASAFFSSYGTRAVGFLSIADVNLYYSLIGFSLELKTSLSNISKKLEGAPKNWSSFWYLLRAIGVKAPARLLVWGDFGMAERRTSNGGEVVIDVSDKEGSKDPAPSPSSKVAASPNSDTETAKLEPLSIPPPEIYKFSGSVHKPPKIPSPITEGLTRRRSLSRSVYSKSNSRFGQQPSYRYDKSTIVEENGGTLKEHFGAASFARTSFNRASPSNKSNRSVGSAALSKVAEEETEEPDENEEIYRKVKLHRVKRSGIRLLTLIELLVFVAILCTLIVSLTIDTVKKHLIWGLEVWKWSVLVMVTLSGMFVTNWFMHLAVFIIERNYLLRKKVLYFVHGLKKNVQVFIWFSLVLVAWVFLFEDDDKRSRKTRKFLDFITWTIVTLLVGSVIFLVKTFALKVLASKFNVRNFFERIQESVFHQYVLQTLSGPPLIEEAESVGREPSTGHLSFTSTKNDGTVRGKKVLDMGKVHKMKQEKVSAWTMRVLIEAVGASGLSTISNTLDECSHGKDRTDKEITNDMEAVAAAYDIFNNVAQPNSCYIEEDDLLRFMIKEEVDLVLPLIEGGETGKITRNAFTEWVITIYTSRKALGHSLNDTKTAVKQVDKLLTGVLTIVTFIIWLVLLNIATTKFLVIFSSQFVGLAFMIGSTCKNIFESFVFVFVMHPYDVGDRCVVDGVMLLVEEIHLLTTVFLKIDNEKVFYPNSTLISKPISNYYRSPDMGDSVEFSIAFSTPAAKISTLKEKITEYLVQNPQNWYPEPMLMVKAIENVNKLNLNLLFIHTMNFQNFGEKNLRRTGLVIALKGILEELEIDYSLLPQAVHLTGHK</sequence>
<feature type="transmembrane region" description="Helical" evidence="11">
    <location>
        <begin position="290"/>
        <end position="311"/>
    </location>
</feature>
<evidence type="ECO:0000256" key="9">
    <source>
        <dbReference type="PIRNR" id="PIRNR017209"/>
    </source>
</evidence>
<feature type="compositionally biased region" description="Polar residues" evidence="10">
    <location>
        <begin position="243"/>
        <end position="255"/>
    </location>
</feature>
<keyword evidence="5 11" id="KW-1133">Transmembrane helix</keyword>
<gene>
    <name evidence="14" type="ORF">TAV2_LOCUS19267</name>
</gene>
<dbReference type="InterPro" id="IPR016688">
    <property type="entry name" value="MscS-like_plants/fungi"/>
</dbReference>
<dbReference type="InterPro" id="IPR010920">
    <property type="entry name" value="LSM_dom_sf"/>
</dbReference>
<feature type="transmembrane region" description="Helical" evidence="11">
    <location>
        <begin position="377"/>
        <end position="394"/>
    </location>
</feature>
<dbReference type="SUPFAM" id="SSF50182">
    <property type="entry name" value="Sm-like ribonucleoproteins"/>
    <property type="match status" value="1"/>
</dbReference>
<feature type="transmembrane region" description="Helical" evidence="11">
    <location>
        <begin position="331"/>
        <end position="356"/>
    </location>
</feature>
<evidence type="ECO:0000259" key="12">
    <source>
        <dbReference type="Pfam" id="PF00924"/>
    </source>
</evidence>
<dbReference type="GO" id="GO:0050982">
    <property type="term" value="P:detection of mechanical stimulus"/>
    <property type="evidence" value="ECO:0007669"/>
    <property type="project" value="UniProtKB-ARBA"/>
</dbReference>
<evidence type="ECO:0000256" key="7">
    <source>
        <dbReference type="ARBA" id="ARBA00023136"/>
    </source>
</evidence>